<evidence type="ECO:0000256" key="1">
    <source>
        <dbReference type="SAM" id="MobiDB-lite"/>
    </source>
</evidence>
<organism evidence="3 4">
    <name type="scientific">Arthrobacter crystallopoietes BAB-32</name>
    <dbReference type="NCBI Taxonomy" id="1246476"/>
    <lineage>
        <taxon>Bacteria</taxon>
        <taxon>Bacillati</taxon>
        <taxon>Actinomycetota</taxon>
        <taxon>Actinomycetes</taxon>
        <taxon>Micrococcales</taxon>
        <taxon>Micrococcaceae</taxon>
        <taxon>Crystallibacter</taxon>
    </lineage>
</organism>
<keyword evidence="2" id="KW-0812">Transmembrane</keyword>
<dbReference type="Proteomes" id="UP000010729">
    <property type="component" value="Unassembled WGS sequence"/>
</dbReference>
<protein>
    <submittedName>
        <fullName evidence="3">MFS superfamily transporter</fullName>
    </submittedName>
</protein>
<feature type="transmembrane region" description="Helical" evidence="2">
    <location>
        <begin position="154"/>
        <end position="177"/>
    </location>
</feature>
<feature type="transmembrane region" description="Helical" evidence="2">
    <location>
        <begin position="122"/>
        <end position="142"/>
    </location>
</feature>
<feature type="transmembrane region" description="Helical" evidence="2">
    <location>
        <begin position="70"/>
        <end position="89"/>
    </location>
</feature>
<accession>N1UPX6</accession>
<dbReference type="InterPro" id="IPR036259">
    <property type="entry name" value="MFS_trans_sf"/>
</dbReference>
<evidence type="ECO:0000313" key="4">
    <source>
        <dbReference type="Proteomes" id="UP000010729"/>
    </source>
</evidence>
<dbReference type="EMBL" id="ANPE02000272">
    <property type="protein sequence ID" value="EMY32441.1"/>
    <property type="molecule type" value="Genomic_DNA"/>
</dbReference>
<evidence type="ECO:0000256" key="2">
    <source>
        <dbReference type="SAM" id="Phobius"/>
    </source>
</evidence>
<feature type="transmembrane region" description="Helical" evidence="2">
    <location>
        <begin position="31"/>
        <end position="50"/>
    </location>
</feature>
<evidence type="ECO:0000313" key="3">
    <source>
        <dbReference type="EMBL" id="EMY32441.1"/>
    </source>
</evidence>
<comment type="caution">
    <text evidence="3">The sequence shown here is derived from an EMBL/GenBank/DDBJ whole genome shotgun (WGS) entry which is preliminary data.</text>
</comment>
<feature type="transmembrane region" description="Helical" evidence="2">
    <location>
        <begin position="183"/>
        <end position="205"/>
    </location>
</feature>
<sequence>AGSDCPCQGRGRATSSAAPAVQRLNPWRSPVAWGLAIFLAGNSAQTYVYFTWLPPYLSAQGVDAAAAGSALAYFAVLGLPVSLLVPLIVPRMKHPIFAVLVFTACWASGHIGLYAAPTAGTWWWVTLAGLGQGTFAMALLMMNLRSRTTHGASVLAGFSQGIGYAGAGVAPLLFGIVQEATGGWTASFAMLGVCILVMLTGAVMINPPRQIEDTAMSEQQEPLSRSKRAPAAQ</sequence>
<keyword evidence="4" id="KW-1185">Reference proteome</keyword>
<dbReference type="PANTHER" id="PTHR23523:SF2">
    <property type="entry name" value="2-NITROIMIDAZOLE TRANSPORTER"/>
    <property type="match status" value="1"/>
</dbReference>
<feature type="region of interest" description="Disordered" evidence="1">
    <location>
        <begin position="214"/>
        <end position="233"/>
    </location>
</feature>
<keyword evidence="2" id="KW-1133">Transmembrane helix</keyword>
<dbReference type="SUPFAM" id="SSF103473">
    <property type="entry name" value="MFS general substrate transporter"/>
    <property type="match status" value="1"/>
</dbReference>
<proteinExistence type="predicted"/>
<dbReference type="InterPro" id="IPR052524">
    <property type="entry name" value="MFS_Cyanate_Porter"/>
</dbReference>
<dbReference type="OrthoDB" id="5317164at2"/>
<dbReference type="AlphaFoldDB" id="N1UPX6"/>
<gene>
    <name evidence="3" type="ORF">D477_020073</name>
</gene>
<feature type="non-terminal residue" evidence="3">
    <location>
        <position position="1"/>
    </location>
</feature>
<reference evidence="3 4" key="1">
    <citation type="journal article" date="2013" name="Genome Announc.">
        <title>Draft Genome Sequence of Arthrobacter crystallopoietes Strain BAB-32, Revealing Genes for Bioremediation.</title>
        <authorList>
            <person name="Joshi M.N."/>
            <person name="Pandit A.S."/>
            <person name="Sharma A."/>
            <person name="Pandya R.V."/>
            <person name="Desai S.M."/>
            <person name="Saxena A.K."/>
            <person name="Bagatharia S.B."/>
        </authorList>
    </citation>
    <scope>NUCLEOTIDE SEQUENCE [LARGE SCALE GENOMIC DNA]</scope>
    <source>
        <strain evidence="3 4">BAB-32</strain>
    </source>
</reference>
<dbReference type="RefSeq" id="WP_005274187.1">
    <property type="nucleotide sequence ID" value="NZ_ANPE02000272.1"/>
</dbReference>
<keyword evidence="2" id="KW-0472">Membrane</keyword>
<dbReference type="PANTHER" id="PTHR23523">
    <property type="match status" value="1"/>
</dbReference>
<name>N1UPX6_9MICC</name>
<dbReference type="Gene3D" id="1.20.1250.20">
    <property type="entry name" value="MFS general substrate transporter like domains"/>
    <property type="match status" value="1"/>
</dbReference>
<feature type="transmembrane region" description="Helical" evidence="2">
    <location>
        <begin position="96"/>
        <end position="116"/>
    </location>
</feature>